<name>A0A2W4QCJ5_9GAMM</name>
<gene>
    <name evidence="1" type="ORF">DM484_28800</name>
</gene>
<organism evidence="1 2">
    <name type="scientific">Candidatus Methylumidiphilus alinenensis</name>
    <dbReference type="NCBI Taxonomy" id="2202197"/>
    <lineage>
        <taxon>Bacteria</taxon>
        <taxon>Pseudomonadati</taxon>
        <taxon>Pseudomonadota</taxon>
        <taxon>Gammaproteobacteria</taxon>
        <taxon>Methylococcales</taxon>
        <taxon>Candidatus Methylumidiphilus</taxon>
    </lineage>
</organism>
<dbReference type="AlphaFoldDB" id="A0A2W4QCJ5"/>
<sequence>MTITKTWVAVAVALVVPLPHPLPDLATKRNSKVRVWVLPGGLPRLGISVMVTVRLPPPGQGMVRLAQG</sequence>
<proteinExistence type="predicted"/>
<dbReference type="Proteomes" id="UP000249396">
    <property type="component" value="Unassembled WGS sequence"/>
</dbReference>
<evidence type="ECO:0000313" key="2">
    <source>
        <dbReference type="Proteomes" id="UP000249396"/>
    </source>
</evidence>
<reference evidence="1 2" key="1">
    <citation type="journal article" date="2018" name="Aquat. Microb. Ecol.">
        <title>Gammaproteobacterial methanotrophs dominate.</title>
        <authorList>
            <person name="Rissanen A.J."/>
            <person name="Saarenheimo J."/>
            <person name="Tiirola M."/>
            <person name="Peura S."/>
            <person name="Aalto S.L."/>
            <person name="Karvinen A."/>
            <person name="Nykanen H."/>
        </authorList>
    </citation>
    <scope>NUCLEOTIDE SEQUENCE [LARGE SCALE GENOMIC DNA]</scope>
    <source>
        <strain evidence="1">AMbin10</strain>
    </source>
</reference>
<dbReference type="EMBL" id="QJPH01000564">
    <property type="protein sequence ID" value="PZN70095.1"/>
    <property type="molecule type" value="Genomic_DNA"/>
</dbReference>
<comment type="caution">
    <text evidence="1">The sequence shown here is derived from an EMBL/GenBank/DDBJ whole genome shotgun (WGS) entry which is preliminary data.</text>
</comment>
<protein>
    <submittedName>
        <fullName evidence="1">Uncharacterized protein</fullName>
    </submittedName>
</protein>
<evidence type="ECO:0000313" key="1">
    <source>
        <dbReference type="EMBL" id="PZN70095.1"/>
    </source>
</evidence>
<accession>A0A2W4QCJ5</accession>